<name>A0A6M3LMC6_9ZZZZ</name>
<reference evidence="2" key="1">
    <citation type="submission" date="2020-03" db="EMBL/GenBank/DDBJ databases">
        <title>The deep terrestrial virosphere.</title>
        <authorList>
            <person name="Holmfeldt K."/>
            <person name="Nilsson E."/>
            <person name="Simone D."/>
            <person name="Lopez-Fernandez M."/>
            <person name="Wu X."/>
            <person name="de Brujin I."/>
            <person name="Lundin D."/>
            <person name="Andersson A."/>
            <person name="Bertilsson S."/>
            <person name="Dopson M."/>
        </authorList>
    </citation>
    <scope>NUCLEOTIDE SEQUENCE</scope>
    <source>
        <strain evidence="1">MM415A01838</strain>
        <strain evidence="2">MM415B05211</strain>
    </source>
</reference>
<accession>A0A6M3LMC6</accession>
<dbReference type="EMBL" id="MT143338">
    <property type="protein sequence ID" value="QJA95723.1"/>
    <property type="molecule type" value="Genomic_DNA"/>
</dbReference>
<sequence length="64" mass="7499">MPLDEFYNDMRKSAQKHNLRITDLSFIATADILLKDETSTVTRVCVNDLTREKSYWRKTIGYKG</sequence>
<dbReference type="AlphaFoldDB" id="A0A6M3LMC6"/>
<organism evidence="2">
    <name type="scientific">viral metagenome</name>
    <dbReference type="NCBI Taxonomy" id="1070528"/>
    <lineage>
        <taxon>unclassified sequences</taxon>
        <taxon>metagenomes</taxon>
        <taxon>organismal metagenomes</taxon>
    </lineage>
</organism>
<dbReference type="EMBL" id="MT142152">
    <property type="protein sequence ID" value="QJA75264.1"/>
    <property type="molecule type" value="Genomic_DNA"/>
</dbReference>
<protein>
    <submittedName>
        <fullName evidence="2">Uncharacterized protein</fullName>
    </submittedName>
</protein>
<evidence type="ECO:0000313" key="2">
    <source>
        <dbReference type="EMBL" id="QJA95723.1"/>
    </source>
</evidence>
<evidence type="ECO:0000313" key="1">
    <source>
        <dbReference type="EMBL" id="QJA75264.1"/>
    </source>
</evidence>
<gene>
    <name evidence="1" type="ORF">MM415A01838_0004</name>
    <name evidence="2" type="ORF">MM415B05211_0008</name>
</gene>
<proteinExistence type="predicted"/>